<dbReference type="InterPro" id="IPR006162">
    <property type="entry name" value="Ppantetheine_attach_site"/>
</dbReference>
<dbReference type="Pfam" id="PF13193">
    <property type="entry name" value="AMP-binding_C"/>
    <property type="match status" value="1"/>
</dbReference>
<feature type="domain" description="Carrier" evidence="5">
    <location>
        <begin position="983"/>
        <end position="1059"/>
    </location>
</feature>
<comment type="caution">
    <text evidence="6">The sequence shown here is derived from an EMBL/GenBank/DDBJ whole genome shotgun (WGS) entry which is preliminary data.</text>
</comment>
<dbReference type="InterPro" id="IPR045851">
    <property type="entry name" value="AMP-bd_C_sf"/>
</dbReference>
<reference evidence="6 7" key="1">
    <citation type="submission" date="2024-06" db="EMBL/GenBank/DDBJ databases">
        <title>The Natural Products Discovery Center: Release of the First 8490 Sequenced Strains for Exploring Actinobacteria Biosynthetic Diversity.</title>
        <authorList>
            <person name="Kalkreuter E."/>
            <person name="Kautsar S.A."/>
            <person name="Yang D."/>
            <person name="Bader C.D."/>
            <person name="Teijaro C.N."/>
            <person name="Fluegel L."/>
            <person name="Davis C.M."/>
            <person name="Simpson J.R."/>
            <person name="Lauterbach L."/>
            <person name="Steele A.D."/>
            <person name="Gui C."/>
            <person name="Meng S."/>
            <person name="Li G."/>
            <person name="Viehrig K."/>
            <person name="Ye F."/>
            <person name="Su P."/>
            <person name="Kiefer A.F."/>
            <person name="Nichols A."/>
            <person name="Cepeda A.J."/>
            <person name="Yan W."/>
            <person name="Fan B."/>
            <person name="Jiang Y."/>
            <person name="Adhikari A."/>
            <person name="Zheng C.-J."/>
            <person name="Schuster L."/>
            <person name="Cowan T.M."/>
            <person name="Smanski M.J."/>
            <person name="Chevrette M.G."/>
            <person name="De Carvalho L.P.S."/>
            <person name="Shen B."/>
        </authorList>
    </citation>
    <scope>NUCLEOTIDE SEQUENCE [LARGE SCALE GENOMIC DNA]</scope>
    <source>
        <strain evidence="6 7">NPDC000234</strain>
    </source>
</reference>
<dbReference type="InterPro" id="IPR001242">
    <property type="entry name" value="Condensation_dom"/>
</dbReference>
<comment type="cofactor">
    <cofactor evidence="1">
        <name>pantetheine 4'-phosphate</name>
        <dbReference type="ChEBI" id="CHEBI:47942"/>
    </cofactor>
</comment>
<dbReference type="Proteomes" id="UP001474181">
    <property type="component" value="Unassembled WGS sequence"/>
</dbReference>
<evidence type="ECO:0000256" key="3">
    <source>
        <dbReference type="ARBA" id="ARBA00022553"/>
    </source>
</evidence>
<evidence type="ECO:0000256" key="2">
    <source>
        <dbReference type="ARBA" id="ARBA00022450"/>
    </source>
</evidence>
<keyword evidence="3" id="KW-0597">Phosphoprotein</keyword>
<dbReference type="InterPro" id="IPR023213">
    <property type="entry name" value="CAT-like_dom_sf"/>
</dbReference>
<dbReference type="Gene3D" id="2.30.38.10">
    <property type="entry name" value="Luciferase, Domain 3"/>
    <property type="match status" value="1"/>
</dbReference>
<evidence type="ECO:0000313" key="6">
    <source>
        <dbReference type="EMBL" id="MER7186026.1"/>
    </source>
</evidence>
<dbReference type="Gene3D" id="3.30.300.30">
    <property type="match status" value="1"/>
</dbReference>
<keyword evidence="2" id="KW-0596">Phosphopantetheine</keyword>
<keyword evidence="7" id="KW-1185">Reference proteome</keyword>
<dbReference type="EMBL" id="JBEPEK010000524">
    <property type="protein sequence ID" value="MER7186026.1"/>
    <property type="molecule type" value="Genomic_DNA"/>
</dbReference>
<dbReference type="Gene3D" id="1.10.1200.10">
    <property type="entry name" value="ACP-like"/>
    <property type="match status" value="1"/>
</dbReference>
<dbReference type="CDD" id="cd19540">
    <property type="entry name" value="LCL_NRPS-like"/>
    <property type="match status" value="1"/>
</dbReference>
<dbReference type="SMART" id="SM00823">
    <property type="entry name" value="PKS_PP"/>
    <property type="match status" value="1"/>
</dbReference>
<gene>
    <name evidence="6" type="ORF">ABT404_42320</name>
</gene>
<dbReference type="Gene3D" id="3.40.50.980">
    <property type="match status" value="3"/>
</dbReference>
<dbReference type="InterPro" id="IPR036736">
    <property type="entry name" value="ACP-like_sf"/>
</dbReference>
<proteinExistence type="predicted"/>
<protein>
    <submittedName>
        <fullName evidence="6">Amino acid adenylation domain-containing protein</fullName>
    </submittedName>
</protein>
<evidence type="ECO:0000256" key="4">
    <source>
        <dbReference type="SAM" id="MobiDB-lite"/>
    </source>
</evidence>
<feature type="region of interest" description="Disordered" evidence="4">
    <location>
        <begin position="966"/>
        <end position="985"/>
    </location>
</feature>
<name>A0ABV1XAG1_9ACTN</name>
<dbReference type="InterPro" id="IPR025110">
    <property type="entry name" value="AMP-bd_C"/>
</dbReference>
<organism evidence="6 7">
    <name type="scientific">Streptomyces hyaluromycini</name>
    <dbReference type="NCBI Taxonomy" id="1377993"/>
    <lineage>
        <taxon>Bacteria</taxon>
        <taxon>Bacillati</taxon>
        <taxon>Actinomycetota</taxon>
        <taxon>Actinomycetes</taxon>
        <taxon>Kitasatosporales</taxon>
        <taxon>Streptomycetaceae</taxon>
        <taxon>Streptomyces</taxon>
    </lineage>
</organism>
<dbReference type="InterPro" id="IPR010071">
    <property type="entry name" value="AA_adenyl_dom"/>
</dbReference>
<dbReference type="NCBIfam" id="TIGR01733">
    <property type="entry name" value="AA-adenyl-dom"/>
    <property type="match status" value="1"/>
</dbReference>
<dbReference type="PANTHER" id="PTHR45527">
    <property type="entry name" value="NONRIBOSOMAL PEPTIDE SYNTHETASE"/>
    <property type="match status" value="1"/>
</dbReference>
<dbReference type="Gene3D" id="3.30.559.10">
    <property type="entry name" value="Chloramphenicol acetyltransferase-like domain"/>
    <property type="match status" value="2"/>
</dbReference>
<evidence type="ECO:0000259" key="5">
    <source>
        <dbReference type="PROSITE" id="PS50075"/>
    </source>
</evidence>
<dbReference type="Pfam" id="PF00550">
    <property type="entry name" value="PP-binding"/>
    <property type="match status" value="1"/>
</dbReference>
<dbReference type="Gene3D" id="3.30.559.30">
    <property type="entry name" value="Nonribosomal peptide synthetase, condensation domain"/>
    <property type="match status" value="2"/>
</dbReference>
<dbReference type="SUPFAM" id="SSF52777">
    <property type="entry name" value="CoA-dependent acyltransferases"/>
    <property type="match status" value="4"/>
</dbReference>
<dbReference type="PANTHER" id="PTHR45527:SF1">
    <property type="entry name" value="FATTY ACID SYNTHASE"/>
    <property type="match status" value="1"/>
</dbReference>
<dbReference type="InterPro" id="IPR000873">
    <property type="entry name" value="AMP-dep_synth/lig_dom"/>
</dbReference>
<dbReference type="PROSITE" id="PS00455">
    <property type="entry name" value="AMP_BINDING"/>
    <property type="match status" value="1"/>
</dbReference>
<dbReference type="SUPFAM" id="SSF56801">
    <property type="entry name" value="Acetyl-CoA synthetase-like"/>
    <property type="match status" value="2"/>
</dbReference>
<dbReference type="InterPro" id="IPR009081">
    <property type="entry name" value="PP-bd_ACP"/>
</dbReference>
<dbReference type="CDD" id="cd19543">
    <property type="entry name" value="DCL_NRPS"/>
    <property type="match status" value="1"/>
</dbReference>
<dbReference type="PROSITE" id="PS50075">
    <property type="entry name" value="CARRIER"/>
    <property type="match status" value="1"/>
</dbReference>
<feature type="non-terminal residue" evidence="6">
    <location>
        <position position="1595"/>
    </location>
</feature>
<sequence>MNRAELVDVLPLSPMQEGMLFHALYDTAGPDVYAVQQLFDLTGPLDAGRLRRAAGALLTRHPSLRACFPQVTDGQPVQAIPAEVDVPWTEVDLSGLPEDAARAELARVQAEDHARRFDPAEPPLLRFTLVRLAADRHCLVLASHHILLDGWSTPIVARDLFALYGNGGDTAALPRVTPFREHLAWLARQDRDAARDAWRRELAGTDQPTLLAPADPTRVPRLPERLVTEAPEELTAALGARAQELGVTVNTLLQAAWGLVLSRTVGQRDVVFGSIVSGRTSSLPDVESMVGLFINIVPVRVRVAPGRTLGELAADLQKAQSALTPHHHLGLSDIQQALGMPELFDTMMVFENYPFDGPDHDVAAGLGTGLHVLPALERGRDATHYPLTLVVAPGKRLYLRLDYRDDLFDEATAQALLDRLQRVLAALAADPTVPVGRIDLLAPVERRLVLDAWNDTVRVGEPALLPDRFAAQVAAVPDAPAACFEDGLTLSYAELDRRSSRLARTLIGRGIGPESIVALALDRSPEHVVAIMAVVKAGAAHLPLDPSHPQARIRFMLEDARPAILLTSHHTMGAVPAGDATPLLVLDDPDTAALLDAQQDTAPTAADRPRPLSLHSPAYVIYTSGSTGRPKAVQMTGLGVANMLRWHHDQLGGGPGTRTAQFTAISFDVSVQEILSALLHGKTLVVPTEDTRRDPHRFAAWLARHEVNELFAPTTVLEAVAEAAVESALELPCLTHVAQAGEALTLGPHLRLLHEQVPGRHLHNHYGPTEAQVLTAHTLPTSPTTWPPAAPLGHPIDNVRTYLLDHTLHPVPPNTPGELYTNTPGLARGYLHRPALTAERFTADPYGPPGTRMYRTGDLARHRPDGTLEYLGRTDDQLKIRGFRIEPGEIETTLTTHPHITQATVLIRQDRPGDHRLTAYTVPATGRTPNPHELRTYLRDRLPEYMVPTTVVVLPALPQTANGKLDRTQLPAPAHTPTPDPHQARTPQEQILCDLFAHTLGLPHTTTTTDNFFDLGGHSLLATRLTARIRTTFDTEIDVRTIFEAPTPAAIATHLQNGGPARTTLTTRKRPKNLPLSFAQRRLWFIHQLEGPSPTYNIPLALHFTGTLNPDALQAALTDVVTRHESLRTVFTETHGTATQHVLTPHEVEIAFLTTPTTDEELPDRLLAAAREPFDLGSQPPIRAHLFTHGPDTCTLLLTLHHIAGDGWSLSPLAADLTRAYTARCGGAEPDWAPLPVQYADYTLWQNDLLEQSAAGADDTLLSRQLAYWTAQLADLPDELALPANRPRPDVASYRGDYVTVAWDAELHRALDRLARRCGATLFMVLQAGLAALLSRLGAGHDIPVGSPIAGRTDQATDHLIGFFVNTLVLRTDTSGDPTFEELVGRVRETALSAYAHQDIPFEYLVEVLNPQRSLGRHPLFQVMLALQNAPRGRFDLPGLDVSVGQARTGTAKFDLFFSMAEHRDEAGAPAGVEGAVEFASDLYDAETVRGLFHRWTLLLGEAAADPSQRLGQIDVLAAAERRALLHDRNATRREGEQVPFTALFARQAEADPERPAVLADDAELTYGELHERSDRLARVLAGRGAAPGRLVAVA</sequence>
<evidence type="ECO:0000256" key="1">
    <source>
        <dbReference type="ARBA" id="ARBA00001957"/>
    </source>
</evidence>
<dbReference type="SUPFAM" id="SSF47336">
    <property type="entry name" value="ACP-like"/>
    <property type="match status" value="1"/>
</dbReference>
<dbReference type="Pfam" id="PF00501">
    <property type="entry name" value="AMP-binding"/>
    <property type="match status" value="2"/>
</dbReference>
<accession>A0ABV1XAG1</accession>
<dbReference type="Pfam" id="PF00668">
    <property type="entry name" value="Condensation"/>
    <property type="match status" value="2"/>
</dbReference>
<dbReference type="InterPro" id="IPR020806">
    <property type="entry name" value="PKS_PP-bd"/>
</dbReference>
<dbReference type="InterPro" id="IPR020845">
    <property type="entry name" value="AMP-binding_CS"/>
</dbReference>
<evidence type="ECO:0000313" key="7">
    <source>
        <dbReference type="Proteomes" id="UP001474181"/>
    </source>
</evidence>
<dbReference type="RefSeq" id="WP_350789383.1">
    <property type="nucleotide sequence ID" value="NZ_JBEPEK010000524.1"/>
</dbReference>
<dbReference type="PROSITE" id="PS00012">
    <property type="entry name" value="PHOSPHOPANTETHEINE"/>
    <property type="match status" value="1"/>
</dbReference>